<name>A0ABZ0W685_9BACT</name>
<gene>
    <name evidence="10" type="ORF">U0035_01165</name>
</gene>
<dbReference type="SMART" id="SM00606">
    <property type="entry name" value="CBD_IV"/>
    <property type="match status" value="1"/>
</dbReference>
<dbReference type="CDD" id="cd04084">
    <property type="entry name" value="CBM6_xylanase-like"/>
    <property type="match status" value="1"/>
</dbReference>
<dbReference type="GO" id="GO:0016787">
    <property type="term" value="F:hydrolase activity"/>
    <property type="evidence" value="ECO:0007669"/>
    <property type="project" value="UniProtKB-KW"/>
</dbReference>
<reference evidence="10 11" key="1">
    <citation type="submission" date="2023-12" db="EMBL/GenBank/DDBJ databases">
        <title>Genome sequencing and assembly of bacterial species from a model synthetic community.</title>
        <authorList>
            <person name="Hogle S.L."/>
        </authorList>
    </citation>
    <scope>NUCLEOTIDE SEQUENCE [LARGE SCALE GENOMIC DNA]</scope>
    <source>
        <strain evidence="10 11">HAMBI_3031</strain>
    </source>
</reference>
<evidence type="ECO:0000256" key="8">
    <source>
        <dbReference type="SAM" id="SignalP"/>
    </source>
</evidence>
<dbReference type="InterPro" id="IPR023296">
    <property type="entry name" value="Glyco_hydro_beta-prop_sf"/>
</dbReference>
<keyword evidence="6 7" id="KW-0326">Glycosidase</keyword>
<feature type="chain" id="PRO_5045506106" evidence="8">
    <location>
        <begin position="19"/>
        <end position="455"/>
    </location>
</feature>
<keyword evidence="11" id="KW-1185">Reference proteome</keyword>
<feature type="signal peptide" evidence="8">
    <location>
        <begin position="1"/>
        <end position="18"/>
    </location>
</feature>
<dbReference type="PANTHER" id="PTHR43772">
    <property type="entry name" value="ENDO-1,4-BETA-XYLANASE"/>
    <property type="match status" value="1"/>
</dbReference>
<evidence type="ECO:0000313" key="11">
    <source>
        <dbReference type="Proteomes" id="UP001325680"/>
    </source>
</evidence>
<evidence type="ECO:0000256" key="3">
    <source>
        <dbReference type="ARBA" id="ARBA00022729"/>
    </source>
</evidence>
<keyword evidence="2" id="KW-0624">Polysaccharide degradation</keyword>
<dbReference type="Pfam" id="PF04616">
    <property type="entry name" value="Glyco_hydro_43"/>
    <property type="match status" value="1"/>
</dbReference>
<evidence type="ECO:0000256" key="7">
    <source>
        <dbReference type="RuleBase" id="RU361187"/>
    </source>
</evidence>
<keyword evidence="5" id="KW-0119">Carbohydrate metabolism</keyword>
<proteinExistence type="inferred from homology"/>
<dbReference type="CDD" id="cd18618">
    <property type="entry name" value="GH43_Xsa43E-like"/>
    <property type="match status" value="1"/>
</dbReference>
<dbReference type="Gene3D" id="2.60.120.260">
    <property type="entry name" value="Galactose-binding domain-like"/>
    <property type="match status" value="1"/>
</dbReference>
<dbReference type="SUPFAM" id="SSF49785">
    <property type="entry name" value="Galactose-binding domain-like"/>
    <property type="match status" value="1"/>
</dbReference>
<evidence type="ECO:0000256" key="5">
    <source>
        <dbReference type="ARBA" id="ARBA00023277"/>
    </source>
</evidence>
<dbReference type="InterPro" id="IPR008979">
    <property type="entry name" value="Galactose-bd-like_sf"/>
</dbReference>
<accession>A0ABZ0W685</accession>
<evidence type="ECO:0000313" key="10">
    <source>
        <dbReference type="EMBL" id="WQD38752.1"/>
    </source>
</evidence>
<sequence length="455" mass="51089">MKFLVTTLLLGFCHSVIAQNPIVQTKYTADPAPMVYNDTVYLYTSHDEDDAFGFKMKDWLLYTSTDMVNWTDHGVVASLKDFKWVNTDNGAWAPQCVARNGKFYLYCPMPNGMGMGVLVADSPYGPFKDPIGKPLVKNSGEDIDPTVLIDDDGQAYLYWGNPNLWYVKLNEDMISLAGPVTKDSSMAKVKGSPDPFHYQEGPWVWKRNGIYYMAYASTCCPEGIGYATAKSPVGPWKYGGMIMDGDQRSSGNHPGIIDYKGKSYVFGFNHLLRMKTMSKHHERRSVSVKELKYNPDGSIQKLPFWTSEGVKRVGTINPYNKVQAETIAYSEGLKTEMVTEWERYQPYNRGRVIADRVIVTSINNGDYIKVQGVNFSKGIKSLDVSVAALYGGKIEVRTGTINGPLLGVVNITGSGEGDVWKTVTTPMKSVKGIQDLYFVFKGNNDLFYFDWWQFH</sequence>
<protein>
    <submittedName>
        <fullName evidence="10">Glycoside hydrolase family 43 protein</fullName>
    </submittedName>
</protein>
<dbReference type="InterPro" id="IPR052176">
    <property type="entry name" value="Glycosyl_Hydrlase_43_Enz"/>
</dbReference>
<dbReference type="PROSITE" id="PS51175">
    <property type="entry name" value="CBM6"/>
    <property type="match status" value="1"/>
</dbReference>
<evidence type="ECO:0000256" key="4">
    <source>
        <dbReference type="ARBA" id="ARBA00022801"/>
    </source>
</evidence>
<dbReference type="Proteomes" id="UP001325680">
    <property type="component" value="Chromosome"/>
</dbReference>
<evidence type="ECO:0000256" key="1">
    <source>
        <dbReference type="ARBA" id="ARBA00009865"/>
    </source>
</evidence>
<feature type="domain" description="CBM6" evidence="9">
    <location>
        <begin position="320"/>
        <end position="455"/>
    </location>
</feature>
<evidence type="ECO:0000256" key="6">
    <source>
        <dbReference type="ARBA" id="ARBA00023295"/>
    </source>
</evidence>
<dbReference type="PANTHER" id="PTHR43772:SF2">
    <property type="entry name" value="PUTATIVE (AFU_ORTHOLOGUE AFUA_2G04480)-RELATED"/>
    <property type="match status" value="1"/>
</dbReference>
<dbReference type="InterPro" id="IPR006584">
    <property type="entry name" value="Cellulose-bd_IV"/>
</dbReference>
<dbReference type="InterPro" id="IPR006710">
    <property type="entry name" value="Glyco_hydro_43"/>
</dbReference>
<keyword evidence="3 8" id="KW-0732">Signal</keyword>
<comment type="similarity">
    <text evidence="1 7">Belongs to the glycosyl hydrolase 43 family.</text>
</comment>
<evidence type="ECO:0000259" key="9">
    <source>
        <dbReference type="PROSITE" id="PS51175"/>
    </source>
</evidence>
<keyword evidence="2" id="KW-0858">Xylan degradation</keyword>
<dbReference type="InterPro" id="IPR005084">
    <property type="entry name" value="CBM6"/>
</dbReference>
<keyword evidence="4 7" id="KW-0378">Hydrolase</keyword>
<dbReference type="Gene3D" id="2.115.10.20">
    <property type="entry name" value="Glycosyl hydrolase domain, family 43"/>
    <property type="match status" value="1"/>
</dbReference>
<dbReference type="Pfam" id="PF03422">
    <property type="entry name" value="CBM_6"/>
    <property type="match status" value="1"/>
</dbReference>
<dbReference type="SUPFAM" id="SSF75005">
    <property type="entry name" value="Arabinanase/levansucrase/invertase"/>
    <property type="match status" value="1"/>
</dbReference>
<dbReference type="RefSeq" id="WP_114792673.1">
    <property type="nucleotide sequence ID" value="NZ_CP139960.1"/>
</dbReference>
<dbReference type="EMBL" id="CP139960">
    <property type="protein sequence ID" value="WQD38752.1"/>
    <property type="molecule type" value="Genomic_DNA"/>
</dbReference>
<evidence type="ECO:0000256" key="2">
    <source>
        <dbReference type="ARBA" id="ARBA00022651"/>
    </source>
</evidence>
<organism evidence="10 11">
    <name type="scientific">Niabella yanshanensis</name>
    <dbReference type="NCBI Taxonomy" id="577386"/>
    <lineage>
        <taxon>Bacteria</taxon>
        <taxon>Pseudomonadati</taxon>
        <taxon>Bacteroidota</taxon>
        <taxon>Chitinophagia</taxon>
        <taxon>Chitinophagales</taxon>
        <taxon>Chitinophagaceae</taxon>
        <taxon>Niabella</taxon>
    </lineage>
</organism>